<keyword evidence="3 11" id="KW-0378">Hydrolase</keyword>
<evidence type="ECO:0000256" key="4">
    <source>
        <dbReference type="ARBA" id="ARBA00022960"/>
    </source>
</evidence>
<evidence type="ECO:0000313" key="11">
    <source>
        <dbReference type="EMBL" id="ABR49555.1"/>
    </source>
</evidence>
<proteinExistence type="inferred from homology"/>
<organism evidence="11 12">
    <name type="scientific">Alkaliphilus metalliredigens (strain QYMF)</name>
    <dbReference type="NCBI Taxonomy" id="293826"/>
    <lineage>
        <taxon>Bacteria</taxon>
        <taxon>Bacillati</taxon>
        <taxon>Bacillota</taxon>
        <taxon>Clostridia</taxon>
        <taxon>Peptostreptococcales</taxon>
        <taxon>Natronincolaceae</taxon>
        <taxon>Alkaliphilus</taxon>
    </lineage>
</organism>
<name>A6TTN7_ALKMQ</name>
<dbReference type="GO" id="GO:0009002">
    <property type="term" value="F:serine-type D-Ala-D-Ala carboxypeptidase activity"/>
    <property type="evidence" value="ECO:0007669"/>
    <property type="project" value="UniProtKB-EC"/>
</dbReference>
<dbReference type="AlphaFoldDB" id="A6TTN7"/>
<dbReference type="InterPro" id="IPR001967">
    <property type="entry name" value="Peptidase_S11_N"/>
</dbReference>
<feature type="domain" description="Peptidase S11 D-alanyl-D-alanine carboxypeptidase A N-terminal" evidence="10">
    <location>
        <begin position="9"/>
        <end position="233"/>
    </location>
</feature>
<accession>A6TTN7</accession>
<gene>
    <name evidence="11" type="ordered locus">Amet_3427</name>
</gene>
<sequence length="257" mass="28331">MGKTILAQNARAAILFKASPNNKVLFQKHATKRLPIASITKLMTMLVLLDGIDAGKIKWTDKVEMSPAAASLYGSKIHLKPGEKLPVGDMFKSMIIASANDAAIALAEHLSGTMDNFIDKMNQKAKTLGLKNSHFVNSHGLFEDNHYSSAIDIVKMVSMALRREEILKYSRLKYDYIRKEDNQLQKLVNTNKLIGTIPEVDGLKTGYTPLAGCCLAATALKDNVRLIAVVLGEPRKAVRDKEVIEMLNYGFKASLLT</sequence>
<dbReference type="Proteomes" id="UP000001572">
    <property type="component" value="Chromosome"/>
</dbReference>
<dbReference type="GO" id="GO:0071555">
    <property type="term" value="P:cell wall organization"/>
    <property type="evidence" value="ECO:0007669"/>
    <property type="project" value="UniProtKB-KW"/>
</dbReference>
<dbReference type="EC" id="3.4.16.4" evidence="11"/>
<comment type="similarity">
    <text evidence="1 9">Belongs to the peptidase S11 family.</text>
</comment>
<dbReference type="RefSeq" id="WP_012064518.1">
    <property type="nucleotide sequence ID" value="NC_009633.1"/>
</dbReference>
<dbReference type="STRING" id="293826.Amet_3427"/>
<dbReference type="SUPFAM" id="SSF56601">
    <property type="entry name" value="beta-lactamase/transpeptidase-like"/>
    <property type="match status" value="1"/>
</dbReference>
<evidence type="ECO:0000313" key="12">
    <source>
        <dbReference type="Proteomes" id="UP000001572"/>
    </source>
</evidence>
<evidence type="ECO:0000256" key="9">
    <source>
        <dbReference type="RuleBase" id="RU004016"/>
    </source>
</evidence>
<evidence type="ECO:0000259" key="10">
    <source>
        <dbReference type="Pfam" id="PF00768"/>
    </source>
</evidence>
<keyword evidence="2" id="KW-0732">Signal</keyword>
<keyword evidence="5" id="KW-0573">Peptidoglycan synthesis</keyword>
<evidence type="ECO:0000256" key="5">
    <source>
        <dbReference type="ARBA" id="ARBA00022984"/>
    </source>
</evidence>
<reference evidence="12" key="1">
    <citation type="journal article" date="2016" name="Genome Announc.">
        <title>Complete genome sequence of Alkaliphilus metalliredigens strain QYMF, an alkaliphilic and metal-reducing bacterium isolated from borax-contaminated leachate ponds.</title>
        <authorList>
            <person name="Hwang C."/>
            <person name="Copeland A."/>
            <person name="Lucas S."/>
            <person name="Lapidus A."/>
            <person name="Barry K."/>
            <person name="Detter J.C."/>
            <person name="Glavina Del Rio T."/>
            <person name="Hammon N."/>
            <person name="Israni S."/>
            <person name="Dalin E."/>
            <person name="Tice H."/>
            <person name="Pitluck S."/>
            <person name="Chertkov O."/>
            <person name="Brettin T."/>
            <person name="Bruce D."/>
            <person name="Han C."/>
            <person name="Schmutz J."/>
            <person name="Larimer F."/>
            <person name="Land M.L."/>
            <person name="Hauser L."/>
            <person name="Kyrpides N."/>
            <person name="Mikhailova N."/>
            <person name="Ye Q."/>
            <person name="Zhou J."/>
            <person name="Richardson P."/>
            <person name="Fields M.W."/>
        </authorList>
    </citation>
    <scope>NUCLEOTIDE SEQUENCE [LARGE SCALE GENOMIC DNA]</scope>
    <source>
        <strain evidence="12">QYMF</strain>
    </source>
</reference>
<dbReference type="HOGENOM" id="CLU_027070_1_2_9"/>
<dbReference type="InterPro" id="IPR018044">
    <property type="entry name" value="Peptidase_S11"/>
</dbReference>
<dbReference type="KEGG" id="amt:Amet_3427"/>
<evidence type="ECO:0000256" key="1">
    <source>
        <dbReference type="ARBA" id="ARBA00007164"/>
    </source>
</evidence>
<keyword evidence="11" id="KW-0121">Carboxypeptidase</keyword>
<keyword evidence="4" id="KW-0133">Cell shape</keyword>
<dbReference type="Pfam" id="PF00768">
    <property type="entry name" value="Peptidase_S11"/>
    <property type="match status" value="1"/>
</dbReference>
<dbReference type="PRINTS" id="PR00725">
    <property type="entry name" value="DADACBPTASE1"/>
</dbReference>
<evidence type="ECO:0000256" key="7">
    <source>
        <dbReference type="PIRSR" id="PIRSR618044-1"/>
    </source>
</evidence>
<dbReference type="Gene3D" id="3.40.710.10">
    <property type="entry name" value="DD-peptidase/beta-lactamase superfamily"/>
    <property type="match status" value="1"/>
</dbReference>
<dbReference type="GO" id="GO:0006508">
    <property type="term" value="P:proteolysis"/>
    <property type="evidence" value="ECO:0007669"/>
    <property type="project" value="InterPro"/>
</dbReference>
<evidence type="ECO:0000256" key="6">
    <source>
        <dbReference type="ARBA" id="ARBA00023316"/>
    </source>
</evidence>
<evidence type="ECO:0000256" key="2">
    <source>
        <dbReference type="ARBA" id="ARBA00022729"/>
    </source>
</evidence>
<keyword evidence="11" id="KW-0645">Protease</keyword>
<dbReference type="GO" id="GO:0008360">
    <property type="term" value="P:regulation of cell shape"/>
    <property type="evidence" value="ECO:0007669"/>
    <property type="project" value="UniProtKB-KW"/>
</dbReference>
<feature type="active site" evidence="7">
    <location>
        <position position="98"/>
    </location>
</feature>
<feature type="active site" description="Proton acceptor" evidence="7">
    <location>
        <position position="41"/>
    </location>
</feature>
<keyword evidence="12" id="KW-1185">Reference proteome</keyword>
<dbReference type="eggNOG" id="COG1686">
    <property type="taxonomic scope" value="Bacteria"/>
</dbReference>
<dbReference type="GO" id="GO:0009252">
    <property type="term" value="P:peptidoglycan biosynthetic process"/>
    <property type="evidence" value="ECO:0007669"/>
    <property type="project" value="UniProtKB-KW"/>
</dbReference>
<protein>
    <submittedName>
        <fullName evidence="11">Serine-type D-Ala-D-Ala carboxypeptidase</fullName>
        <ecNumber evidence="11">3.4.16.4</ecNumber>
    </submittedName>
</protein>
<feature type="active site" description="Acyl-ester intermediate" evidence="7">
    <location>
        <position position="38"/>
    </location>
</feature>
<dbReference type="InterPro" id="IPR012338">
    <property type="entry name" value="Beta-lactam/transpept-like"/>
</dbReference>
<evidence type="ECO:0000256" key="8">
    <source>
        <dbReference type="PIRSR" id="PIRSR618044-2"/>
    </source>
</evidence>
<dbReference type="PANTHER" id="PTHR21581:SF6">
    <property type="entry name" value="TRAFFICKING PROTEIN PARTICLE COMPLEX SUBUNIT 12"/>
    <property type="match status" value="1"/>
</dbReference>
<evidence type="ECO:0000256" key="3">
    <source>
        <dbReference type="ARBA" id="ARBA00022801"/>
    </source>
</evidence>
<feature type="binding site" evidence="8">
    <location>
        <position position="204"/>
    </location>
    <ligand>
        <name>substrate</name>
    </ligand>
</feature>
<keyword evidence="6" id="KW-0961">Cell wall biogenesis/degradation</keyword>
<dbReference type="PANTHER" id="PTHR21581">
    <property type="entry name" value="D-ALANYL-D-ALANINE CARBOXYPEPTIDASE"/>
    <property type="match status" value="1"/>
</dbReference>
<dbReference type="EMBL" id="CP000724">
    <property type="protein sequence ID" value="ABR49555.1"/>
    <property type="molecule type" value="Genomic_DNA"/>
</dbReference>